<accession>A0A0D1C2B7</accession>
<dbReference type="GeneID" id="23564300"/>
<feature type="region of interest" description="Disordered" evidence="1">
    <location>
        <begin position="404"/>
        <end position="618"/>
    </location>
</feature>
<feature type="region of interest" description="Disordered" evidence="1">
    <location>
        <begin position="631"/>
        <end position="670"/>
    </location>
</feature>
<sequence length="776" mass="83671">MSPPITATRGIASTRSRQHSHPSSHLISGIDHFSVGASRPNTMSRSIDLETITEEWLNGLTSPLSTAEERINILNDIEKTLVAVTDPSSSATASFLPPVNQTAAVFWALQATAGYSLAEVLLAHVYRLHRDLEHENEVCQAYELSITRSARSHSVDAQRHSSSKVHGLELEADVLSPHAGHTSPHTMPEMQRQRVHSAVSEICIAITILQGLTLCSKATKRITQRKSALELLLQIVLADYCTQLLPPILSPSTLPSTSPTFDLSHSPATPTSKTSSSPSTLASKKPSSESTDDAPLSLPSGFALDLLMCILVDSNMAQERFTDMGGIHHIVQLSHKCADAVTTPASTPVAASSPSFAQAVARSSHITALKQTDLLCLEFRYFWSQLLQQGEAVSRRSSLQGVSLSTTSSHDAAQEPAESTTPRASPRKRVSRADLRQQQRAQEQKDASGETPKATSRRSIVAPTTARATSEEAPCRPSSSRIESASASGSPRKLRHSASVAELRKKPRSLSKSDSPPPVPTLPRRTTESPMSYSQDPLAMTRRHQQSTSRPSTGDTRPPSRTERKDERVRRSTVSEAYSALSSEDAQPLGKFNASRPGMSSRDRPRIPSPLKARTPAQEVAELEDRLRRKQAVASQQAMPYRRLRSSTTNTPFEASSGGAARQSRGGESAMVAQKLDADENRNPFSDVVRVKPSLSGESGSATQFVSQRSGMSNTASSVFGSHNERTNLSSSGTAAARIPPSPAVRRAQLARARSLSPTKLSLAMVPTTPPTACDL</sequence>
<protein>
    <submittedName>
        <fullName evidence="2">Don3 interacting protein</fullName>
    </submittedName>
</protein>
<gene>
    <name evidence="2" type="ORF">UMAG_03992</name>
</gene>
<evidence type="ECO:0000313" key="2">
    <source>
        <dbReference type="EMBL" id="KIS67942.1"/>
    </source>
</evidence>
<dbReference type="OMA" id="CLEFRYF"/>
<feature type="compositionally biased region" description="Low complexity" evidence="1">
    <location>
        <begin position="256"/>
        <end position="285"/>
    </location>
</feature>
<dbReference type="PANTHER" id="PTHR34065">
    <property type="entry name" value="CELL DIVISION CONTROL PROTEIN 14"/>
    <property type="match status" value="1"/>
</dbReference>
<feature type="region of interest" description="Disordered" evidence="1">
    <location>
        <begin position="692"/>
        <end position="745"/>
    </location>
</feature>
<dbReference type="InterPro" id="IPR012535">
    <property type="entry name" value="Cell_div_Cdc14"/>
</dbReference>
<dbReference type="EMBL" id="CM003150">
    <property type="protein sequence ID" value="KIS67942.1"/>
    <property type="molecule type" value="Genomic_DNA"/>
</dbReference>
<feature type="compositionally biased region" description="Polar residues" evidence="1">
    <location>
        <begin position="404"/>
        <end position="423"/>
    </location>
</feature>
<dbReference type="RefSeq" id="XP_011390452.1">
    <property type="nucleotide sequence ID" value="XM_011392150.1"/>
</dbReference>
<dbReference type="Proteomes" id="UP000000561">
    <property type="component" value="Chromosome 11"/>
</dbReference>
<dbReference type="KEGG" id="uma:UMAG_03992"/>
<feature type="compositionally biased region" description="Polar residues" evidence="1">
    <location>
        <begin position="696"/>
        <end position="734"/>
    </location>
</feature>
<feature type="compositionally biased region" description="Polar residues" evidence="1">
    <location>
        <begin position="546"/>
        <end position="555"/>
    </location>
</feature>
<dbReference type="AlphaFoldDB" id="A0A0D1C2B7"/>
<feature type="region of interest" description="Disordered" evidence="1">
    <location>
        <begin position="1"/>
        <end position="24"/>
    </location>
</feature>
<dbReference type="VEuPathDB" id="FungiDB:UMAG_03992"/>
<dbReference type="InParanoid" id="A0A0D1C2B7"/>
<feature type="compositionally biased region" description="Basic and acidic residues" evidence="1">
    <location>
        <begin position="558"/>
        <end position="570"/>
    </location>
</feature>
<proteinExistence type="predicted"/>
<reference evidence="2 3" key="1">
    <citation type="journal article" date="2006" name="Nature">
        <title>Insights from the genome of the biotrophic fungal plant pathogen Ustilago maydis.</title>
        <authorList>
            <person name="Kamper J."/>
            <person name="Kahmann R."/>
            <person name="Bolker M."/>
            <person name="Ma L.J."/>
            <person name="Brefort T."/>
            <person name="Saville B.J."/>
            <person name="Banuett F."/>
            <person name="Kronstad J.W."/>
            <person name="Gold S.E."/>
            <person name="Muller O."/>
            <person name="Perlin M.H."/>
            <person name="Wosten H.A."/>
            <person name="de Vries R."/>
            <person name="Ruiz-Herrera J."/>
            <person name="Reynaga-Pena C.G."/>
            <person name="Snetselaar K."/>
            <person name="McCann M."/>
            <person name="Perez-Martin J."/>
            <person name="Feldbrugge M."/>
            <person name="Basse C.W."/>
            <person name="Steinberg G."/>
            <person name="Ibeas J.I."/>
            <person name="Holloman W."/>
            <person name="Guzman P."/>
            <person name="Farman M."/>
            <person name="Stajich J.E."/>
            <person name="Sentandreu R."/>
            <person name="Gonzalez-Prieto J.M."/>
            <person name="Kennell J.C."/>
            <person name="Molina L."/>
            <person name="Schirawski J."/>
            <person name="Mendoza-Mendoza A."/>
            <person name="Greilinger D."/>
            <person name="Munch K."/>
            <person name="Rossel N."/>
            <person name="Scherer M."/>
            <person name="Vranes M."/>
            <person name="Ladendorf O."/>
            <person name="Vincon V."/>
            <person name="Fuchs U."/>
            <person name="Sandrock B."/>
            <person name="Meng S."/>
            <person name="Ho E.C."/>
            <person name="Cahill M.J."/>
            <person name="Boyce K.J."/>
            <person name="Klose J."/>
            <person name="Klosterman S.J."/>
            <person name="Deelstra H.J."/>
            <person name="Ortiz-Castellanos L."/>
            <person name="Li W."/>
            <person name="Sanchez-Alonso P."/>
            <person name="Schreier P.H."/>
            <person name="Hauser-Hahn I."/>
            <person name="Vaupel M."/>
            <person name="Koopmann E."/>
            <person name="Friedrich G."/>
            <person name="Voss H."/>
            <person name="Schluter T."/>
            <person name="Margolis J."/>
            <person name="Platt D."/>
            <person name="Swimmer C."/>
            <person name="Gnirke A."/>
            <person name="Chen F."/>
            <person name="Vysotskaia V."/>
            <person name="Mannhaupt G."/>
            <person name="Guldener U."/>
            <person name="Munsterkotter M."/>
            <person name="Haase D."/>
            <person name="Oesterheld M."/>
            <person name="Mewes H.W."/>
            <person name="Mauceli E.W."/>
            <person name="DeCaprio D."/>
            <person name="Wade C.M."/>
            <person name="Butler J."/>
            <person name="Young S."/>
            <person name="Jaffe D.B."/>
            <person name="Calvo S."/>
            <person name="Nusbaum C."/>
            <person name="Galagan J."/>
            <person name="Birren B.W."/>
        </authorList>
    </citation>
    <scope>NUCLEOTIDE SEQUENCE [LARGE SCALE GENOMIC DNA]</scope>
    <source>
        <strain evidence="3">DSM 14603 / FGSC 9021 / UM521</strain>
    </source>
</reference>
<feature type="compositionally biased region" description="Low complexity" evidence="1">
    <location>
        <begin position="476"/>
        <end position="491"/>
    </location>
</feature>
<dbReference type="PANTHER" id="PTHR34065:SF1">
    <property type="entry name" value="CELL DIVISION CONTROL PROTEIN 14"/>
    <property type="match status" value="1"/>
</dbReference>
<evidence type="ECO:0000256" key="1">
    <source>
        <dbReference type="SAM" id="MobiDB-lite"/>
    </source>
</evidence>
<feature type="compositionally biased region" description="Basic and acidic residues" evidence="1">
    <location>
        <begin position="431"/>
        <end position="448"/>
    </location>
</feature>
<feature type="compositionally biased region" description="Low complexity" evidence="1">
    <location>
        <begin position="654"/>
        <end position="670"/>
    </location>
</feature>
<evidence type="ECO:0000313" key="3">
    <source>
        <dbReference type="Proteomes" id="UP000000561"/>
    </source>
</evidence>
<feature type="compositionally biased region" description="Polar residues" evidence="1">
    <location>
        <begin position="572"/>
        <end position="585"/>
    </location>
</feature>
<dbReference type="OrthoDB" id="5357220at2759"/>
<feature type="region of interest" description="Disordered" evidence="1">
    <location>
        <begin position="256"/>
        <end position="295"/>
    </location>
</feature>
<organism evidence="2 3">
    <name type="scientific">Mycosarcoma maydis</name>
    <name type="common">Corn smut fungus</name>
    <name type="synonym">Ustilago maydis</name>
    <dbReference type="NCBI Taxonomy" id="5270"/>
    <lineage>
        <taxon>Eukaryota</taxon>
        <taxon>Fungi</taxon>
        <taxon>Dikarya</taxon>
        <taxon>Basidiomycota</taxon>
        <taxon>Ustilaginomycotina</taxon>
        <taxon>Ustilaginomycetes</taxon>
        <taxon>Ustilaginales</taxon>
        <taxon>Ustilaginaceae</taxon>
        <taxon>Mycosarcoma</taxon>
    </lineage>
</organism>
<dbReference type="eggNOG" id="ENOG502S6TF">
    <property type="taxonomic scope" value="Eukaryota"/>
</dbReference>
<name>A0A0D1C2B7_MYCMD</name>
<keyword evidence="3" id="KW-1185">Reference proteome</keyword>
<dbReference type="STRING" id="237631.A0A0D1C2B7"/>